<organism evidence="4 5">
    <name type="scientific">Entamoeba invadens IP1</name>
    <dbReference type="NCBI Taxonomy" id="370355"/>
    <lineage>
        <taxon>Eukaryota</taxon>
        <taxon>Amoebozoa</taxon>
        <taxon>Evosea</taxon>
        <taxon>Archamoebae</taxon>
        <taxon>Mastigamoebida</taxon>
        <taxon>Entamoebidae</taxon>
        <taxon>Entamoeba</taxon>
    </lineage>
</organism>
<protein>
    <submittedName>
        <fullName evidence="4">WD repeat domain phosphoinositide-interacting protein, putative</fullName>
    </submittedName>
</protein>
<dbReference type="RefSeq" id="XP_004255726.1">
    <property type="nucleotide sequence ID" value="XM_004255678.1"/>
</dbReference>
<keyword evidence="1" id="KW-0853">WD repeat</keyword>
<proteinExistence type="inferred from homology"/>
<dbReference type="InterPro" id="IPR048720">
    <property type="entry name" value="PROPPIN"/>
</dbReference>
<dbReference type="GO" id="GO:0005737">
    <property type="term" value="C:cytoplasm"/>
    <property type="evidence" value="ECO:0007669"/>
    <property type="project" value="UniProtKB-ARBA"/>
</dbReference>
<dbReference type="KEGG" id="eiv:EIN_491040"/>
<dbReference type="GeneID" id="14887992"/>
<gene>
    <name evidence="4" type="ORF">EIN_491040</name>
</gene>
<evidence type="ECO:0000313" key="4">
    <source>
        <dbReference type="EMBL" id="ELP88955.1"/>
    </source>
</evidence>
<keyword evidence="5" id="KW-1185">Reference proteome</keyword>
<dbReference type="AlphaFoldDB" id="A0A0A1U456"/>
<reference evidence="4 5" key="1">
    <citation type="submission" date="2012-10" db="EMBL/GenBank/DDBJ databases">
        <authorList>
            <person name="Zafar N."/>
            <person name="Inman J."/>
            <person name="Hall N."/>
            <person name="Lorenzi H."/>
            <person name="Caler E."/>
        </authorList>
    </citation>
    <scope>NUCLEOTIDE SEQUENCE [LARGE SCALE GENOMIC DNA]</scope>
    <source>
        <strain evidence="4 5">IP1</strain>
    </source>
</reference>
<dbReference type="InterPro" id="IPR001680">
    <property type="entry name" value="WD40_rpt"/>
</dbReference>
<dbReference type="Pfam" id="PF21032">
    <property type="entry name" value="PROPPIN"/>
    <property type="match status" value="1"/>
</dbReference>
<dbReference type="InterPro" id="IPR036322">
    <property type="entry name" value="WD40_repeat_dom_sf"/>
</dbReference>
<dbReference type="SUPFAM" id="SSF50978">
    <property type="entry name" value="WD40 repeat-like"/>
    <property type="match status" value="1"/>
</dbReference>
<dbReference type="OMA" id="RRIFAYP"/>
<evidence type="ECO:0000256" key="3">
    <source>
        <dbReference type="ARBA" id="ARBA00025740"/>
    </source>
</evidence>
<dbReference type="OrthoDB" id="1667587at2759"/>
<evidence type="ECO:0000256" key="1">
    <source>
        <dbReference type="ARBA" id="ARBA00022574"/>
    </source>
</evidence>
<comment type="similarity">
    <text evidence="3">Belongs to the WD repeat PROPPIN family.</text>
</comment>
<dbReference type="Gene3D" id="2.130.10.10">
    <property type="entry name" value="YVTN repeat-like/Quinoprotein amine dehydrogenase"/>
    <property type="match status" value="1"/>
</dbReference>
<dbReference type="PANTHER" id="PTHR11227">
    <property type="entry name" value="WD-REPEAT PROTEIN INTERACTING WITH PHOSPHOINOSIDES WIPI -RELATED"/>
    <property type="match status" value="1"/>
</dbReference>
<keyword evidence="2" id="KW-0677">Repeat</keyword>
<dbReference type="SMART" id="SM00320">
    <property type="entry name" value="WD40"/>
    <property type="match status" value="2"/>
</dbReference>
<name>A0A0A1U456_ENTIV</name>
<accession>A0A0A1U456</accession>
<dbReference type="VEuPathDB" id="AmoebaDB:EIN_491040"/>
<evidence type="ECO:0000256" key="2">
    <source>
        <dbReference type="ARBA" id="ARBA00022737"/>
    </source>
</evidence>
<dbReference type="InterPro" id="IPR015943">
    <property type="entry name" value="WD40/YVTN_repeat-like_dom_sf"/>
</dbReference>
<dbReference type="Proteomes" id="UP000014680">
    <property type="component" value="Unassembled WGS sequence"/>
</dbReference>
<dbReference type="EMBL" id="KB206684">
    <property type="protein sequence ID" value="ELP88955.1"/>
    <property type="molecule type" value="Genomic_DNA"/>
</dbReference>
<evidence type="ECO:0000313" key="5">
    <source>
        <dbReference type="Proteomes" id="UP000014680"/>
    </source>
</evidence>
<sequence length="344" mass="38104">MSQENETTDTILCLSLNESRTEIAVGTLVGFYVFTVGDQLERKYFQKIGGIGVAELLGNSEILLVGGGSHPFMSDSEIVVYDMNTNKVIKEKQRHYNRPIRNCRATSSDIFIASDQTIDVFKTLTSVPQIFDTGENPRGIFSVCYNRRIFAYPSAQMGRIIVHDLDNRYDIATFPAHEHDIYTMSPSFDGVLATVSQNGTILRVWETDSGTLVKEMRRGSTSANVYCVCVSDDKRFAVLHSNSGTVHVFSLCEEYKNQVGVVAGLISGMMGWVGKKENVAEYSAVTIPKIVPGVQTCVCFLPSEKCQIGLFTLSGKYIKIGLTLNTHNKTITNEDPQTIAFDLE</sequence>